<evidence type="ECO:0000313" key="4">
    <source>
        <dbReference type="EMBL" id="VFV33500.1"/>
    </source>
</evidence>
<sequence>MKLLTHNLLSSHVRGVGPHGFPLRLQATEVRINPVESTPTLWHAADTLHLVEVPKEPIEGYEQDEKFLRKMHHMLLEVDVLEGTPQCAESGRLFPISRGIPSVLLSEEETET</sequence>
<dbReference type="GO" id="GO:0046982">
    <property type="term" value="F:protein heterodimerization activity"/>
    <property type="evidence" value="ECO:0007669"/>
    <property type="project" value="InterPro"/>
</dbReference>
<evidence type="ECO:0000256" key="2">
    <source>
        <dbReference type="ARBA" id="ARBA00019989"/>
    </source>
</evidence>
<organism evidence="4 5">
    <name type="scientific">Lynx pardinus</name>
    <name type="common">Iberian lynx</name>
    <name type="synonym">Felis pardina</name>
    <dbReference type="NCBI Taxonomy" id="191816"/>
    <lineage>
        <taxon>Eukaryota</taxon>
        <taxon>Metazoa</taxon>
        <taxon>Chordata</taxon>
        <taxon>Craniata</taxon>
        <taxon>Vertebrata</taxon>
        <taxon>Euteleostomi</taxon>
        <taxon>Mammalia</taxon>
        <taxon>Eutheria</taxon>
        <taxon>Laurasiatheria</taxon>
        <taxon>Carnivora</taxon>
        <taxon>Feliformia</taxon>
        <taxon>Felidae</taxon>
        <taxon>Felinae</taxon>
        <taxon>Lynx</taxon>
    </lineage>
</organism>
<accession>A0A485NJX8</accession>
<proteinExistence type="inferred from homology"/>
<dbReference type="AlphaFoldDB" id="A0A485NJX8"/>
<dbReference type="PANTHER" id="PTHR12773">
    <property type="entry name" value="UPF0315 PROTEIN-RELATED"/>
    <property type="match status" value="1"/>
</dbReference>
<name>A0A485NJX8_LYNPA</name>
<reference evidence="4 5" key="1">
    <citation type="submission" date="2019-01" db="EMBL/GenBank/DDBJ databases">
        <authorList>
            <person name="Alioto T."/>
            <person name="Alioto T."/>
        </authorList>
    </citation>
    <scope>NUCLEOTIDE SEQUENCE [LARGE SCALE GENOMIC DNA]</scope>
</reference>
<dbReference type="Proteomes" id="UP000386466">
    <property type="component" value="Unassembled WGS sequence"/>
</dbReference>
<dbReference type="GO" id="GO:0030488">
    <property type="term" value="P:tRNA methylation"/>
    <property type="evidence" value="ECO:0007669"/>
    <property type="project" value="TreeGrafter"/>
</dbReference>
<protein>
    <recommendedName>
        <fullName evidence="2">Multifunctional methyltransferase subunit TRM112-like protein</fullName>
    </recommendedName>
    <alternativeName>
        <fullName evidence="3">tRNA methyltransferase 112 homolog</fullName>
    </alternativeName>
</protein>
<evidence type="ECO:0000313" key="5">
    <source>
        <dbReference type="Proteomes" id="UP000386466"/>
    </source>
</evidence>
<keyword evidence="5" id="KW-1185">Reference proteome</keyword>
<dbReference type="PANTHER" id="PTHR12773:SF0">
    <property type="entry name" value="MULTIFUNCTIONAL METHYLTRANSFERASE SUBUNIT TRM112-LIKE PROTEIN"/>
    <property type="match status" value="1"/>
</dbReference>
<dbReference type="GO" id="GO:0070476">
    <property type="term" value="P:rRNA (guanine-N7)-methylation"/>
    <property type="evidence" value="ECO:0007669"/>
    <property type="project" value="TreeGrafter"/>
</dbReference>
<dbReference type="InterPro" id="IPR005651">
    <property type="entry name" value="Trm112-like"/>
</dbReference>
<evidence type="ECO:0000256" key="1">
    <source>
        <dbReference type="ARBA" id="ARBA00007980"/>
    </source>
</evidence>
<dbReference type="Pfam" id="PF03966">
    <property type="entry name" value="Trm112p"/>
    <property type="match status" value="1"/>
</dbReference>
<dbReference type="EMBL" id="CAAGRJ010018204">
    <property type="protein sequence ID" value="VFV33500.1"/>
    <property type="molecule type" value="Genomic_DNA"/>
</dbReference>
<dbReference type="InterPro" id="IPR039127">
    <property type="entry name" value="Trm112"/>
</dbReference>
<evidence type="ECO:0000256" key="3">
    <source>
        <dbReference type="ARBA" id="ARBA00030516"/>
    </source>
</evidence>
<dbReference type="Gene3D" id="2.20.25.10">
    <property type="match status" value="2"/>
</dbReference>
<gene>
    <name evidence="4" type="ORF">LYPA_23C019335</name>
</gene>
<comment type="similarity">
    <text evidence="1">Belongs to the TRM112 family.</text>
</comment>